<comment type="caution">
    <text evidence="8">The sequence shown here is derived from an EMBL/GenBank/DDBJ whole genome shotgun (WGS) entry which is preliminary data.</text>
</comment>
<dbReference type="Gene3D" id="1.20.1250.20">
    <property type="entry name" value="MFS general substrate transporter like domains"/>
    <property type="match status" value="1"/>
</dbReference>
<feature type="transmembrane region" description="Helical" evidence="6">
    <location>
        <begin position="437"/>
        <end position="459"/>
    </location>
</feature>
<dbReference type="PROSITE" id="PS50850">
    <property type="entry name" value="MFS"/>
    <property type="match status" value="1"/>
</dbReference>
<dbReference type="EMBL" id="CAWUHC010000059">
    <property type="protein sequence ID" value="CAK7226328.1"/>
    <property type="molecule type" value="Genomic_DNA"/>
</dbReference>
<evidence type="ECO:0000259" key="7">
    <source>
        <dbReference type="PROSITE" id="PS50850"/>
    </source>
</evidence>
<reference evidence="8 9" key="1">
    <citation type="submission" date="2024-01" db="EMBL/GenBank/DDBJ databases">
        <authorList>
            <person name="Allen C."/>
            <person name="Tagirdzhanova G."/>
        </authorList>
    </citation>
    <scope>NUCLEOTIDE SEQUENCE [LARGE SCALE GENOMIC DNA]</scope>
</reference>
<name>A0ABP0C362_9PEZI</name>
<dbReference type="InterPro" id="IPR036259">
    <property type="entry name" value="MFS_trans_sf"/>
</dbReference>
<accession>A0ABP0C362</accession>
<comment type="subcellular location">
    <subcellularLocation>
        <location evidence="1">Membrane</location>
        <topology evidence="1">Multi-pass membrane protein</topology>
    </subcellularLocation>
</comment>
<feature type="transmembrane region" description="Helical" evidence="6">
    <location>
        <begin position="307"/>
        <end position="328"/>
    </location>
</feature>
<feature type="transmembrane region" description="Helical" evidence="6">
    <location>
        <begin position="41"/>
        <end position="59"/>
    </location>
</feature>
<dbReference type="Proteomes" id="UP001642406">
    <property type="component" value="Unassembled WGS sequence"/>
</dbReference>
<evidence type="ECO:0000313" key="8">
    <source>
        <dbReference type="EMBL" id="CAK7226328.1"/>
    </source>
</evidence>
<evidence type="ECO:0000256" key="6">
    <source>
        <dbReference type="SAM" id="Phobius"/>
    </source>
</evidence>
<dbReference type="PANTHER" id="PTHR48022:SF41">
    <property type="entry name" value="MAJOR FACILITATOR SUPERFAMILY (MFS) PROFILE DOMAIN-CONTAINING PROTEIN"/>
    <property type="match status" value="1"/>
</dbReference>
<dbReference type="SUPFAM" id="SSF103473">
    <property type="entry name" value="MFS general substrate transporter"/>
    <property type="match status" value="1"/>
</dbReference>
<feature type="transmembrane region" description="Helical" evidence="6">
    <location>
        <begin position="369"/>
        <end position="388"/>
    </location>
</feature>
<dbReference type="InterPro" id="IPR005828">
    <property type="entry name" value="MFS_sugar_transport-like"/>
</dbReference>
<keyword evidence="3 6" id="KW-0812">Transmembrane</keyword>
<keyword evidence="9" id="KW-1185">Reference proteome</keyword>
<feature type="transmembrane region" description="Helical" evidence="6">
    <location>
        <begin position="408"/>
        <end position="425"/>
    </location>
</feature>
<dbReference type="PROSITE" id="PS00216">
    <property type="entry name" value="SUGAR_TRANSPORT_1"/>
    <property type="match status" value="1"/>
</dbReference>
<evidence type="ECO:0000256" key="2">
    <source>
        <dbReference type="ARBA" id="ARBA00010992"/>
    </source>
</evidence>
<dbReference type="InterPro" id="IPR020846">
    <property type="entry name" value="MFS_dom"/>
</dbReference>
<comment type="similarity">
    <text evidence="2">Belongs to the major facilitator superfamily. Sugar transporter (TC 2.A.1.1) family.</text>
</comment>
<keyword evidence="4 6" id="KW-1133">Transmembrane helix</keyword>
<dbReference type="InterPro" id="IPR005829">
    <property type="entry name" value="Sugar_transporter_CS"/>
</dbReference>
<evidence type="ECO:0000256" key="5">
    <source>
        <dbReference type="ARBA" id="ARBA00023136"/>
    </source>
</evidence>
<protein>
    <recommendedName>
        <fullName evidence="7">Major facilitator superfamily (MFS) profile domain-containing protein</fullName>
    </recommendedName>
</protein>
<evidence type="ECO:0000256" key="3">
    <source>
        <dbReference type="ARBA" id="ARBA00022692"/>
    </source>
</evidence>
<dbReference type="Pfam" id="PF00083">
    <property type="entry name" value="Sugar_tr"/>
    <property type="match status" value="1"/>
</dbReference>
<feature type="transmembrane region" description="Helical" evidence="6">
    <location>
        <begin position="181"/>
        <end position="201"/>
    </location>
</feature>
<dbReference type="PANTHER" id="PTHR48022">
    <property type="entry name" value="PLASTIDIC GLUCOSE TRANSPORTER 4"/>
    <property type="match status" value="1"/>
</dbReference>
<evidence type="ECO:0000256" key="1">
    <source>
        <dbReference type="ARBA" id="ARBA00004141"/>
    </source>
</evidence>
<proteinExistence type="inferred from homology"/>
<sequence>MAHPKDASTAASAVAIPDHADNASSHPVSEMGIFQTIRRHPMILACCLFANVGSFMYGFDNLTLSLCLSMEPFLEQFGDAAGDGSYVVPAYWQSLWNAMPQLTTGIGAWVAGPLSDRFGRRIAFVVSGMISAAGVAVVYTASARGVFLAGKMVNAVGLGMALTTGQVYVSEIAPTRFRGVALSLYTFFMNVGYLVAASIAFKRVTIMNQSAYKVLFASEWVWPGLLLLGGAFLVPETPYHLARKGLFDKARKSLGFLYGKSEANAASVSSVLAAITATLEHESYLGEASPSSFRECFRGVNWRRTRIVLYCNGLSQMIGATFLSNAPYFMISAGYSSSNAAMMVELGIGLAIIGSFFTFWALPVLGRRPMILGGITFTSMLFLIMGIASSVPQQNSKTLWCTGITLQLVWLTMGPIIGPAMAMAGEVSAVRLRAKTAAIGFFFNYVYSTIWNVVVPYMFNADEGNLQGKMGWIYLATCLISMAVVWFEFPELKDMRFADIDERFEMRVPTRAFKKWRDVSVPQTKVPEVELEQIE</sequence>
<feature type="domain" description="Major facilitator superfamily (MFS) profile" evidence="7">
    <location>
        <begin position="46"/>
        <end position="493"/>
    </location>
</feature>
<feature type="transmembrane region" description="Helical" evidence="6">
    <location>
        <begin position="122"/>
        <end position="141"/>
    </location>
</feature>
<organism evidence="8 9">
    <name type="scientific">Sporothrix bragantina</name>
    <dbReference type="NCBI Taxonomy" id="671064"/>
    <lineage>
        <taxon>Eukaryota</taxon>
        <taxon>Fungi</taxon>
        <taxon>Dikarya</taxon>
        <taxon>Ascomycota</taxon>
        <taxon>Pezizomycotina</taxon>
        <taxon>Sordariomycetes</taxon>
        <taxon>Sordariomycetidae</taxon>
        <taxon>Ophiostomatales</taxon>
        <taxon>Ophiostomataceae</taxon>
        <taxon>Sporothrix</taxon>
    </lineage>
</organism>
<dbReference type="InterPro" id="IPR050360">
    <property type="entry name" value="MFS_Sugar_Transporters"/>
</dbReference>
<evidence type="ECO:0000256" key="4">
    <source>
        <dbReference type="ARBA" id="ARBA00022989"/>
    </source>
</evidence>
<feature type="transmembrane region" description="Helical" evidence="6">
    <location>
        <begin position="147"/>
        <end position="169"/>
    </location>
</feature>
<keyword evidence="5 6" id="KW-0472">Membrane</keyword>
<feature type="transmembrane region" description="Helical" evidence="6">
    <location>
        <begin position="340"/>
        <end position="362"/>
    </location>
</feature>
<evidence type="ECO:0000313" key="9">
    <source>
        <dbReference type="Proteomes" id="UP001642406"/>
    </source>
</evidence>
<feature type="transmembrane region" description="Helical" evidence="6">
    <location>
        <begin position="471"/>
        <end position="489"/>
    </location>
</feature>
<gene>
    <name evidence="8" type="ORF">SBRCBS47491_006192</name>
</gene>